<feature type="region of interest" description="Disordered" evidence="2">
    <location>
        <begin position="1109"/>
        <end position="1166"/>
    </location>
</feature>
<protein>
    <submittedName>
        <fullName evidence="3">Uncharacterized protein</fullName>
    </submittedName>
</protein>
<feature type="compositionally biased region" description="Basic and acidic residues" evidence="2">
    <location>
        <begin position="1116"/>
        <end position="1166"/>
    </location>
</feature>
<name>A0A8R1DXS1_CAEJA</name>
<feature type="compositionally biased region" description="Low complexity" evidence="2">
    <location>
        <begin position="2217"/>
        <end position="2231"/>
    </location>
</feature>
<feature type="coiled-coil region" evidence="1">
    <location>
        <begin position="2660"/>
        <end position="2687"/>
    </location>
</feature>
<feature type="region of interest" description="Disordered" evidence="2">
    <location>
        <begin position="2217"/>
        <end position="2283"/>
    </location>
</feature>
<feature type="compositionally biased region" description="Low complexity" evidence="2">
    <location>
        <begin position="87"/>
        <end position="103"/>
    </location>
</feature>
<reference evidence="4" key="1">
    <citation type="submission" date="2010-08" db="EMBL/GenBank/DDBJ databases">
        <authorList>
            <consortium name="Caenorhabditis japonica Sequencing Consortium"/>
            <person name="Wilson R.K."/>
        </authorList>
    </citation>
    <scope>NUCLEOTIDE SEQUENCE [LARGE SCALE GENOMIC DNA]</scope>
    <source>
        <strain evidence="4">DF5081</strain>
    </source>
</reference>
<evidence type="ECO:0000256" key="2">
    <source>
        <dbReference type="SAM" id="MobiDB-lite"/>
    </source>
</evidence>
<feature type="region of interest" description="Disordered" evidence="2">
    <location>
        <begin position="2317"/>
        <end position="2336"/>
    </location>
</feature>
<dbReference type="PANTHER" id="PTHR34491:SF156">
    <property type="entry name" value="KINESIN MOTOR DOMAIN-CONTAINING PROTEIN"/>
    <property type="match status" value="1"/>
</dbReference>
<feature type="region of interest" description="Disordered" evidence="2">
    <location>
        <begin position="196"/>
        <end position="252"/>
    </location>
</feature>
<evidence type="ECO:0000313" key="4">
    <source>
        <dbReference type="Proteomes" id="UP000005237"/>
    </source>
</evidence>
<feature type="compositionally biased region" description="Acidic residues" evidence="2">
    <location>
        <begin position="225"/>
        <end position="236"/>
    </location>
</feature>
<dbReference type="EnsemblMetazoa" id="CJA13416.1">
    <property type="protein sequence ID" value="CJA13416.1"/>
    <property type="gene ID" value="WBGene00132620"/>
</dbReference>
<evidence type="ECO:0000256" key="1">
    <source>
        <dbReference type="SAM" id="Coils"/>
    </source>
</evidence>
<organism evidence="3 4">
    <name type="scientific">Caenorhabditis japonica</name>
    <dbReference type="NCBI Taxonomy" id="281687"/>
    <lineage>
        <taxon>Eukaryota</taxon>
        <taxon>Metazoa</taxon>
        <taxon>Ecdysozoa</taxon>
        <taxon>Nematoda</taxon>
        <taxon>Chromadorea</taxon>
        <taxon>Rhabditida</taxon>
        <taxon>Rhabditina</taxon>
        <taxon>Rhabditomorpha</taxon>
        <taxon>Rhabditoidea</taxon>
        <taxon>Rhabditidae</taxon>
        <taxon>Peloderinae</taxon>
        <taxon>Caenorhabditis</taxon>
    </lineage>
</organism>
<feature type="region of interest" description="Disordered" evidence="2">
    <location>
        <begin position="1"/>
        <end position="142"/>
    </location>
</feature>
<feature type="compositionally biased region" description="Basic and acidic residues" evidence="2">
    <location>
        <begin position="112"/>
        <end position="133"/>
    </location>
</feature>
<reference evidence="3" key="2">
    <citation type="submission" date="2022-06" db="UniProtKB">
        <authorList>
            <consortium name="EnsemblMetazoa"/>
        </authorList>
    </citation>
    <scope>IDENTIFICATION</scope>
    <source>
        <strain evidence="3">DF5081</strain>
    </source>
</reference>
<feature type="region of interest" description="Disordered" evidence="2">
    <location>
        <begin position="1380"/>
        <end position="1404"/>
    </location>
</feature>
<sequence>MAESQPVSRKRESSGDAPEIINVVIKGTPTPKKKERLFLFSRDPQGAQGPIDEIDLSSNSSRHSSLAEDVAVEKEDDREKAVASFHSALSTSSCTTSSSGSLLDSDDEYVPEDIRKANRENANQKEDQLEKDVPQSSNQCNNQGQKKMYYAASTGCNADVDSSDELLLQYNSEEDALEEGTSHYAEQYLMDSTLDEMDNGAEGQRGVRRTNDQNEDSNQEVQVIECEDMLETEEEPTATTISGQQRRREFKRVHPAKKRKFNVRQEIRVLRNEARPVLFRKQSVSLMKTRNQKVKRNRVTRRIASHPIQQFHLADSKTELEDVEVLSLGETVENYLDASKAFLPLSEKMFDQILCAAVEYGGTVKMFHFGKDMKKNSCKQKKLRFQLSWWKKIKSQEKDKTGHLRIAEEPQLRIEDDKFLYAQHFMTPRHQRSQIQKILWRLRRRNLERRQNDDIIRDSSFFCRQFFLVKSAISLRIKLACDIPDCFIPPMMKCGYFPACAKHDHQKMDYLQSRFEEAQMEYLSLNYRDIKPPKGFRAGQISSIELWEFHRSGRHIHGFFLVWEDKVNYVNDHNGRFKRRYLVDMFNFIRFPLYVEWERWDSRLRSAFDRVILYNLHLAEVLRANRPVFDTLSRNPSLFQPLNLQESAMLMLDHEVQPRYFTNVVGKKQFYEWARRNSNMEHLSAFLMIVGGTKELHEVKEYELPRSHVYNRDAMECGMLNKDGKAYQFNSHVPIKKVFIDDNLGDEGVRLVDMQTPYTEKVKTSLIVDIPKPQLPPPKHAAKKNTRSFMTTLTRKKLMQVREKIYGVQYSKSLAPSLAELSKKGKKKPGRKPKTKMEEWLEKNDFDNMMQASDLESDYEGFKGSEEIMDFEATSKTFLKRSTSSDSIFLDYTYKECLTNRICLLHQTKLPREMEKTKKRKYRKMNRIVSKHVMRHRINASEELKEEKKVEAYHRKMPITAKHAAKTKVAMRYPSKFRKYNLPQVYEKGETNLVLEVYDVCAYLVNHVCAQEIASSRTANQLSEMVYKARTTRRAIIDEMSTVGMSQLPPPEYLAMEMLTSEQMTGRPSIITAKRKIMNEMAKATENYLDNCDPRRRYLEKDIEEYEKSVRHRKTHENEKPKEPSVLRISEKNNQEEKERLERIEKEKQDRQSEKERRNRIAKDKIEKEQMEREAIARKEKLLKERAERIARENMAKEVEAERRAKETEEKRQLEVQQQLELKKARDDALEAEKARKAGDERRRLAEHLPDHATVFLHDIVQDINNPQYREARRVFRLTNIRGLMISSAQGWAKTFFRSCGMKSDFVISELYALGDVQPRKRQFDKFQTMIFENLSRCFEYNLIAPERREWIFTYKEAYLDFDYKNRVLFDHASDNADYSYTREHTPKSTRMEQTPVPRPSQSRTLCQTYQTPLRPFHHTPAELDLSNFRTPEKFNISYRSQKIHERETNTKLDVVLRNPKLAQEKVTHYFPSTKRVSMTVRIHKTRNPNTTILKKSVSLSTPFSDKNVKKTVMFEDTEAASPDKSNEEQPQTLVTKVVETNQDQQSVTDTDSLSTVTVWKPSQNPLSEFWRIVALLQVKSISHQERSKIHGELDSLLKSSSLTNFQKVSWSYGVLTVICSLLCADFPSEHSQSGRLKNESLLQKDNCHLKVILKKLVFASQILSEACSNKSDLRSLIQYDGILLVKNAVSHVLRNLAVIALGLNTNEIFTPNSEPQSIFCELIRDVFVELRDFLATEYQITEQQLAQLEHESNLVRDSIVQLANWDLYLKHMFDGELVFRIRSINKWFTAITMEHGEDMDTIIQETYRLLNLKLSGQDWGTLERITELSSGEEHVKPDINELRQLFEKRIPIIDIDNEDDEVVIVAEYDSQGKEINVIGNTETFNKNFAKTNASVKVPTKMERKLLKKTARAKRKAEEDIEISLPSKLPKYDVTFVDKVWKSIERTFGDLSGREKQQISLYDKFGRGHKRGAFRFHMLLSVQSTIEPNASPEKKRLLFVPLRVEEEDGPRLEAENNVLAQFECQALSEEEFNKMKWHVMCNGGRSKVALEFFTDLAKFKSVKSFKKSVSNGTLDFKFKVYKHLWFMGSTLPCQFSPDSHEDNMEYNVCAGCTNGDVILVHNCTCEFHNDPHKKTTIFAYSSRPVGLYMVTRLVGRFVCEHGPSCVLQLDSEPPTAEKFIRGAAKYVQFPAKLRVFNKKTMFDELCETFTDSQTSLKNACSSSENSSSGSNIDMVMDTSSECSDESTGSTSLANTDEKMSQDNESSSGEDDNIQVPETVQDGGEIPQSIFAETSEHTLKSKQQTQSANYTEVTLSVRIPNLNSEEEKDKTPGLDDQIPHTISEIVVPLVAECEPITTDLESEKFPPVRPEILPSQSSKQVDSPVCPFKEVVGPIENPVLFGNSPDFQKTNLSTSNLHEDVPRRKQYRNFQRRSKSVDPNENGRINQAKELKRVASTCNFDFIQSYAECKIDFITEKYRTDHVHEYFDLGAIPLDNKSKEEMQELANLIEGLTHLSYRESEEVFISLMAIHSSNTTQMVNFCNKELDRIRRSTEKFHLYKYRGTDINSDLFPEFQNDTMVSGESISIVMDEYYKFVQFKKDVMFDASIALDVIRGMRTEYLKAFPMLFTAYEMMLSFNRSLLEHMLYLVAKHVFNPYAVFEAESEQNVERIRERLNNVKSAMSMVKNAFFNLEPLRRQADELKEIQKRVPPNEMKLVVASLAKLVIERVRAPQTVDVVLGKFGSWLNSSKDFKETVNLLMFSIKDTLPEASVCNRMLSEAEEMCFEPDLVDAQCRMFSHDYALPIPEFFRAVFWQSEVFLRCLDSCSLGGAVDPYMRSYYGHKSFLRMYNLIQRKTFLTREDVIAAPHTTNAMVFSTICGTEKRNYDLLFDAHNLNNYYERLLQYPTTQYLIEPSHIGVVFCCFDNCFFVAAVNEKPVNVLPNYEFPNTSCIRSGEISIDVEYPSCTITLMLNRQTLMLSMVFMTVEGVGKDDRLELDVLPVSMVHEDRGEFTVDWQLIVETYISQGYNLLKYIMGPRKIGNTSILKVNENKVSRRHKLVDNWLRKERKLVKSIRKRRRSRPVDICDNGKKSKTG</sequence>
<proteinExistence type="predicted"/>
<feature type="compositionally biased region" description="Polar residues" evidence="2">
    <location>
        <begin position="2237"/>
        <end position="2254"/>
    </location>
</feature>
<evidence type="ECO:0000313" key="3">
    <source>
        <dbReference type="EnsemblMetazoa" id="CJA13416.1"/>
    </source>
</evidence>
<dbReference type="Proteomes" id="UP000005237">
    <property type="component" value="Unassembled WGS sequence"/>
</dbReference>
<keyword evidence="4" id="KW-1185">Reference proteome</keyword>
<feature type="compositionally biased region" description="Basic and acidic residues" evidence="2">
    <location>
        <begin position="71"/>
        <end position="81"/>
    </location>
</feature>
<feature type="compositionally biased region" description="Basic and acidic residues" evidence="2">
    <location>
        <begin position="1380"/>
        <end position="1391"/>
    </location>
</feature>
<dbReference type="PANTHER" id="PTHR34491">
    <property type="entry name" value="A-TYPE INCLUSION PROTEIN, PUTATIVE-RELATED"/>
    <property type="match status" value="1"/>
</dbReference>
<keyword evidence="1" id="KW-0175">Coiled coil</keyword>
<accession>A0A8R1DXS1</accession>